<dbReference type="Proteomes" id="UP000034841">
    <property type="component" value="Unassembled WGS sequence"/>
</dbReference>
<evidence type="ECO:0000313" key="1">
    <source>
        <dbReference type="EMBL" id="KKF93932.1"/>
    </source>
</evidence>
<dbReference type="AlphaFoldDB" id="A0A0F8CT65"/>
<gene>
    <name evidence="1" type="ORF">CFO_g3714</name>
</gene>
<organism evidence="1 2">
    <name type="scientific">Ceratocystis fimbriata f. sp. platani</name>
    <dbReference type="NCBI Taxonomy" id="88771"/>
    <lineage>
        <taxon>Eukaryota</taxon>
        <taxon>Fungi</taxon>
        <taxon>Dikarya</taxon>
        <taxon>Ascomycota</taxon>
        <taxon>Pezizomycotina</taxon>
        <taxon>Sordariomycetes</taxon>
        <taxon>Hypocreomycetidae</taxon>
        <taxon>Microascales</taxon>
        <taxon>Ceratocystidaceae</taxon>
        <taxon>Ceratocystis</taxon>
    </lineage>
</organism>
<protein>
    <submittedName>
        <fullName evidence="1">Uncharacterized protein</fullName>
    </submittedName>
</protein>
<keyword evidence="2" id="KW-1185">Reference proteome</keyword>
<accession>A0A0F8CT65</accession>
<evidence type="ECO:0000313" key="2">
    <source>
        <dbReference type="Proteomes" id="UP000034841"/>
    </source>
</evidence>
<sequence>MSTNEPSASDKETQANFAAIMKSLTQAMGSGNISTIPTFWIKPAPRSMDLMLKYCPKLTNLNWGAWSRNMIRNFKAIGILYLFKGLEEEDFQNAIDPKVTHQEEARDEADDLIYMDTPGPILMTINMARCRIIVVDDSSKYKWVLPTQYRQDALAILDYGERNIDKKSKESRADNALPL</sequence>
<proteinExistence type="predicted"/>
<reference evidence="1 2" key="1">
    <citation type="submission" date="2015-04" db="EMBL/GenBank/DDBJ databases">
        <title>Genome sequence of Ceratocystis platani, a major pathogen of plane trees.</title>
        <authorList>
            <person name="Belbahri L."/>
        </authorList>
    </citation>
    <scope>NUCLEOTIDE SEQUENCE [LARGE SCALE GENOMIC DNA]</scope>
    <source>
        <strain evidence="1 2">CFO</strain>
    </source>
</reference>
<dbReference type="EMBL" id="LBBL01000197">
    <property type="protein sequence ID" value="KKF93932.1"/>
    <property type="molecule type" value="Genomic_DNA"/>
</dbReference>
<comment type="caution">
    <text evidence="1">The sequence shown here is derived from an EMBL/GenBank/DDBJ whole genome shotgun (WGS) entry which is preliminary data.</text>
</comment>
<name>A0A0F8CT65_CERFI</name>